<name>A3IJ69_9CHRO</name>
<organism evidence="1 2">
    <name type="scientific">Crocosphaera chwakensis CCY0110</name>
    <dbReference type="NCBI Taxonomy" id="391612"/>
    <lineage>
        <taxon>Bacteria</taxon>
        <taxon>Bacillati</taxon>
        <taxon>Cyanobacteriota</taxon>
        <taxon>Cyanophyceae</taxon>
        <taxon>Oscillatoriophycideae</taxon>
        <taxon>Chroococcales</taxon>
        <taxon>Aphanothecaceae</taxon>
        <taxon>Crocosphaera</taxon>
        <taxon>Crocosphaera chwakensis</taxon>
    </lineage>
</organism>
<protein>
    <submittedName>
        <fullName evidence="1">Uncharacterized protein</fullName>
    </submittedName>
</protein>
<accession>A3IJ69</accession>
<comment type="caution">
    <text evidence="1">The sequence shown here is derived from an EMBL/GenBank/DDBJ whole genome shotgun (WGS) entry which is preliminary data.</text>
</comment>
<dbReference type="Proteomes" id="UP000003781">
    <property type="component" value="Unassembled WGS sequence"/>
</dbReference>
<gene>
    <name evidence="1" type="ORF">CY0110_18687</name>
</gene>
<dbReference type="EMBL" id="AAXW01000002">
    <property type="protein sequence ID" value="EAZ93851.1"/>
    <property type="molecule type" value="Genomic_DNA"/>
</dbReference>
<dbReference type="AlphaFoldDB" id="A3IJ69"/>
<sequence>MIKIRILLEFSYVKLIDLIMLLLGGVVGEFLNKKQCDYSHFSLSLNWYVVVN</sequence>
<proteinExistence type="predicted"/>
<reference evidence="1 2" key="1">
    <citation type="submission" date="2007-03" db="EMBL/GenBank/DDBJ databases">
        <authorList>
            <person name="Stal L."/>
            <person name="Ferriera S."/>
            <person name="Johnson J."/>
            <person name="Kravitz S."/>
            <person name="Beeson K."/>
            <person name="Sutton G."/>
            <person name="Rogers Y.-H."/>
            <person name="Friedman R."/>
            <person name="Frazier M."/>
            <person name="Venter J.C."/>
        </authorList>
    </citation>
    <scope>NUCLEOTIDE SEQUENCE [LARGE SCALE GENOMIC DNA]</scope>
    <source>
        <strain evidence="1 2">CCY0110</strain>
    </source>
</reference>
<evidence type="ECO:0000313" key="2">
    <source>
        <dbReference type="Proteomes" id="UP000003781"/>
    </source>
</evidence>
<evidence type="ECO:0000313" key="1">
    <source>
        <dbReference type="EMBL" id="EAZ93851.1"/>
    </source>
</evidence>
<keyword evidence="2" id="KW-1185">Reference proteome</keyword>